<reference evidence="2 3" key="1">
    <citation type="submission" date="2019-05" db="EMBL/GenBank/DDBJ databases">
        <title>Emergence of the Ug99 lineage of the wheat stem rust pathogen through somatic hybridization.</title>
        <authorList>
            <person name="Li F."/>
            <person name="Upadhyaya N.M."/>
            <person name="Sperschneider J."/>
            <person name="Matny O."/>
            <person name="Nguyen-Phuc H."/>
            <person name="Mago R."/>
            <person name="Raley C."/>
            <person name="Miller M.E."/>
            <person name="Silverstein K.A.T."/>
            <person name="Henningsen E."/>
            <person name="Hirsch C.D."/>
            <person name="Visser B."/>
            <person name="Pretorius Z.A."/>
            <person name="Steffenson B.J."/>
            <person name="Schwessinger B."/>
            <person name="Dodds P.N."/>
            <person name="Figueroa M."/>
        </authorList>
    </citation>
    <scope>NUCLEOTIDE SEQUENCE [LARGE SCALE GENOMIC DNA]</scope>
    <source>
        <strain evidence="2 3">Ug99</strain>
    </source>
</reference>
<name>A0A5B0Q4C9_PUCGR</name>
<dbReference type="AlphaFoldDB" id="A0A5B0Q4C9"/>
<gene>
    <name evidence="2" type="ORF">PGTUg99_027312</name>
</gene>
<dbReference type="EMBL" id="VDEP01000306">
    <property type="protein sequence ID" value="KAA1108061.1"/>
    <property type="molecule type" value="Genomic_DNA"/>
</dbReference>
<protein>
    <submittedName>
        <fullName evidence="2">Uncharacterized protein</fullName>
    </submittedName>
</protein>
<organism evidence="2 3">
    <name type="scientific">Puccinia graminis f. sp. tritici</name>
    <dbReference type="NCBI Taxonomy" id="56615"/>
    <lineage>
        <taxon>Eukaryota</taxon>
        <taxon>Fungi</taxon>
        <taxon>Dikarya</taxon>
        <taxon>Basidiomycota</taxon>
        <taxon>Pucciniomycotina</taxon>
        <taxon>Pucciniomycetes</taxon>
        <taxon>Pucciniales</taxon>
        <taxon>Pucciniaceae</taxon>
        <taxon>Puccinia</taxon>
    </lineage>
</organism>
<accession>A0A5B0Q4C9</accession>
<feature type="region of interest" description="Disordered" evidence="1">
    <location>
        <begin position="57"/>
        <end position="88"/>
    </location>
</feature>
<evidence type="ECO:0000313" key="2">
    <source>
        <dbReference type="EMBL" id="KAA1108061.1"/>
    </source>
</evidence>
<comment type="caution">
    <text evidence="2">The sequence shown here is derived from an EMBL/GenBank/DDBJ whole genome shotgun (WGS) entry which is preliminary data.</text>
</comment>
<evidence type="ECO:0000256" key="1">
    <source>
        <dbReference type="SAM" id="MobiDB-lite"/>
    </source>
</evidence>
<proteinExistence type="predicted"/>
<evidence type="ECO:0000313" key="3">
    <source>
        <dbReference type="Proteomes" id="UP000325313"/>
    </source>
</evidence>
<sequence>MRDSLQILLGVDKLIRQTFKYSQVIVLSQTFILSTPNQTLGRYKPEETDRIIHSPSRKIKQTESASTFKTEHSERNRSKQPFRRTWLV</sequence>
<dbReference type="Proteomes" id="UP000325313">
    <property type="component" value="Unassembled WGS sequence"/>
</dbReference>